<keyword evidence="1" id="KW-0472">Membrane</keyword>
<gene>
    <name evidence="2" type="ORF">BXP70_26085</name>
</gene>
<protein>
    <submittedName>
        <fullName evidence="2">Uncharacterized protein</fullName>
    </submittedName>
</protein>
<proteinExistence type="predicted"/>
<dbReference type="AlphaFoldDB" id="A0A243W8I0"/>
<evidence type="ECO:0000313" key="2">
    <source>
        <dbReference type="EMBL" id="OUJ69783.1"/>
    </source>
</evidence>
<reference evidence="2 3" key="1">
    <citation type="submission" date="2017-01" db="EMBL/GenBank/DDBJ databases">
        <title>A new Hymenobacter.</title>
        <authorList>
            <person name="Liang Y."/>
            <person name="Feng F."/>
        </authorList>
    </citation>
    <scope>NUCLEOTIDE SEQUENCE [LARGE SCALE GENOMIC DNA]</scope>
    <source>
        <strain evidence="2">MIMBbqt21</strain>
    </source>
</reference>
<name>A0A243W8I0_9BACT</name>
<keyword evidence="3" id="KW-1185">Reference proteome</keyword>
<evidence type="ECO:0000313" key="3">
    <source>
        <dbReference type="Proteomes" id="UP000194873"/>
    </source>
</evidence>
<keyword evidence="1" id="KW-0812">Transmembrane</keyword>
<feature type="transmembrane region" description="Helical" evidence="1">
    <location>
        <begin position="40"/>
        <end position="63"/>
    </location>
</feature>
<comment type="caution">
    <text evidence="2">The sequence shown here is derived from an EMBL/GenBank/DDBJ whole genome shotgun (WGS) entry which is preliminary data.</text>
</comment>
<dbReference type="Proteomes" id="UP000194873">
    <property type="component" value="Unassembled WGS sequence"/>
</dbReference>
<feature type="transmembrane region" description="Helical" evidence="1">
    <location>
        <begin position="7"/>
        <end position="28"/>
    </location>
</feature>
<evidence type="ECO:0000256" key="1">
    <source>
        <dbReference type="SAM" id="Phobius"/>
    </source>
</evidence>
<organism evidence="2 3">
    <name type="scientific">Hymenobacter crusticola</name>
    <dbReference type="NCBI Taxonomy" id="1770526"/>
    <lineage>
        <taxon>Bacteria</taxon>
        <taxon>Pseudomonadati</taxon>
        <taxon>Bacteroidota</taxon>
        <taxon>Cytophagia</taxon>
        <taxon>Cytophagales</taxon>
        <taxon>Hymenobacteraceae</taxon>
        <taxon>Hymenobacter</taxon>
    </lineage>
</organism>
<sequence length="74" mass="8376">MKIASRVALISATVILLTGILIMTNAPIHSSFYFQYGYELYVVLIAALFFFTISILLVAFIAVQNVFRRQKESE</sequence>
<dbReference type="RefSeq" id="WP_086597061.1">
    <property type="nucleotide sequence ID" value="NZ_MTSE01000031.1"/>
</dbReference>
<keyword evidence="1" id="KW-1133">Transmembrane helix</keyword>
<accession>A0A243W8I0</accession>
<dbReference type="EMBL" id="MTSE01000031">
    <property type="protein sequence ID" value="OUJ69783.1"/>
    <property type="molecule type" value="Genomic_DNA"/>
</dbReference>